<feature type="transmembrane region" description="Helical" evidence="1">
    <location>
        <begin position="123"/>
        <end position="146"/>
    </location>
</feature>
<accession>A0A845UXP2</accession>
<feature type="transmembrane region" description="Helical" evidence="1">
    <location>
        <begin position="201"/>
        <end position="226"/>
    </location>
</feature>
<keyword evidence="1" id="KW-0472">Membrane</keyword>
<proteinExistence type="predicted"/>
<dbReference type="RefSeq" id="WP_164210676.1">
    <property type="nucleotide sequence ID" value="NZ_JAAGSC010000039.1"/>
</dbReference>
<gene>
    <name evidence="2" type="ORF">G3I74_05980</name>
</gene>
<feature type="transmembrane region" description="Helical" evidence="1">
    <location>
        <begin position="158"/>
        <end position="181"/>
    </location>
</feature>
<keyword evidence="1" id="KW-1133">Transmembrane helix</keyword>
<feature type="transmembrane region" description="Helical" evidence="1">
    <location>
        <begin position="238"/>
        <end position="265"/>
    </location>
</feature>
<name>A0A845UXP2_9GAMM</name>
<protein>
    <submittedName>
        <fullName evidence="2">Uncharacterized protein</fullName>
    </submittedName>
</protein>
<comment type="caution">
    <text evidence="2">The sequence shown here is derived from an EMBL/GenBank/DDBJ whole genome shotgun (WGS) entry which is preliminary data.</text>
</comment>
<keyword evidence="1" id="KW-0812">Transmembrane</keyword>
<evidence type="ECO:0000256" key="1">
    <source>
        <dbReference type="SAM" id="Phobius"/>
    </source>
</evidence>
<organism evidence="2 3">
    <name type="scientific">Wenzhouxiangella limi</name>
    <dbReference type="NCBI Taxonomy" id="2707351"/>
    <lineage>
        <taxon>Bacteria</taxon>
        <taxon>Pseudomonadati</taxon>
        <taxon>Pseudomonadota</taxon>
        <taxon>Gammaproteobacteria</taxon>
        <taxon>Chromatiales</taxon>
        <taxon>Wenzhouxiangellaceae</taxon>
        <taxon>Wenzhouxiangella</taxon>
    </lineage>
</organism>
<sequence>MTHWRWLRRALGYVLLALALGFLSQRLLQLRGSVVEQTVVPGLDAVMLSAALSLLWLLTMMAGWWWMLRFHAGTVTPAGPRGLFSAFMQSFISRYVPGKVWPAVVLCDRLADLVAPAPALRSYLLAQMHLTASAAVLAIGSLPLLLSQAQSLSTTAKIGLAAALAAALTWALAPRPLFAVAQRSLPLPARWRQHLVFEGSVGQWAVGFALFILVGVLQGGALIPLWQAVAEADQQLNLSGMVSVICAYAAARIIGQGVVVIPAGIGVREGAFVFLASGLSPEAALVSALWLRLIATAMEFAVWLANAALDWRPAR</sequence>
<keyword evidence="3" id="KW-1185">Reference proteome</keyword>
<reference evidence="2 3" key="1">
    <citation type="submission" date="2020-02" db="EMBL/GenBank/DDBJ databases">
        <authorList>
            <person name="Zhang X.-Y."/>
        </authorList>
    </citation>
    <scope>NUCLEOTIDE SEQUENCE [LARGE SCALE GENOMIC DNA]</scope>
    <source>
        <strain evidence="2 3">C33</strain>
    </source>
</reference>
<dbReference type="EMBL" id="JAAGSC010000039">
    <property type="protein sequence ID" value="NDY95274.1"/>
    <property type="molecule type" value="Genomic_DNA"/>
</dbReference>
<evidence type="ECO:0000313" key="2">
    <source>
        <dbReference type="EMBL" id="NDY95274.1"/>
    </source>
</evidence>
<evidence type="ECO:0000313" key="3">
    <source>
        <dbReference type="Proteomes" id="UP000484885"/>
    </source>
</evidence>
<dbReference type="Proteomes" id="UP000484885">
    <property type="component" value="Unassembled WGS sequence"/>
</dbReference>
<dbReference type="AlphaFoldDB" id="A0A845UXP2"/>
<feature type="transmembrane region" description="Helical" evidence="1">
    <location>
        <begin position="45"/>
        <end position="66"/>
    </location>
</feature>